<keyword evidence="2" id="KW-1185">Reference proteome</keyword>
<reference evidence="1 2" key="1">
    <citation type="journal article" date="2018" name="Sci. Rep.">
        <title>Genomic signatures of local adaptation to the degree of environmental predictability in rotifers.</title>
        <authorList>
            <person name="Franch-Gras L."/>
            <person name="Hahn C."/>
            <person name="Garcia-Roger E.M."/>
            <person name="Carmona M.J."/>
            <person name="Serra M."/>
            <person name="Gomez A."/>
        </authorList>
    </citation>
    <scope>NUCLEOTIDE SEQUENCE [LARGE SCALE GENOMIC DNA]</scope>
    <source>
        <strain evidence="1">HYR1</strain>
    </source>
</reference>
<proteinExistence type="predicted"/>
<evidence type="ECO:0000313" key="2">
    <source>
        <dbReference type="Proteomes" id="UP000276133"/>
    </source>
</evidence>
<evidence type="ECO:0000313" key="1">
    <source>
        <dbReference type="EMBL" id="RNA04725.1"/>
    </source>
</evidence>
<comment type="caution">
    <text evidence="1">The sequence shown here is derived from an EMBL/GenBank/DDBJ whole genome shotgun (WGS) entry which is preliminary data.</text>
</comment>
<name>A0A3M7Q128_BRAPC</name>
<organism evidence="1 2">
    <name type="scientific">Brachionus plicatilis</name>
    <name type="common">Marine rotifer</name>
    <name type="synonym">Brachionus muelleri</name>
    <dbReference type="NCBI Taxonomy" id="10195"/>
    <lineage>
        <taxon>Eukaryota</taxon>
        <taxon>Metazoa</taxon>
        <taxon>Spiralia</taxon>
        <taxon>Gnathifera</taxon>
        <taxon>Rotifera</taxon>
        <taxon>Eurotatoria</taxon>
        <taxon>Monogononta</taxon>
        <taxon>Pseudotrocha</taxon>
        <taxon>Ploima</taxon>
        <taxon>Brachionidae</taxon>
        <taxon>Brachionus</taxon>
    </lineage>
</organism>
<dbReference type="Proteomes" id="UP000276133">
    <property type="component" value="Unassembled WGS sequence"/>
</dbReference>
<accession>A0A3M7Q128</accession>
<dbReference type="AlphaFoldDB" id="A0A3M7Q128"/>
<protein>
    <submittedName>
        <fullName evidence="1">Uncharacterized protein</fullName>
    </submittedName>
</protein>
<sequence>MIIRNDGLINNNSESEIFTKIVLADKSSIWPHSNNTCLKTWSSQALEVKLTLSLKILIASLLLFSKELYTFEKLNYNPLELNSSASVVLIELNSDLTCSLNKNYYSFLAFFNSRLNIKKKSEIDIKKN</sequence>
<gene>
    <name evidence="1" type="ORF">BpHYR1_020097</name>
</gene>
<dbReference type="EMBL" id="REGN01007992">
    <property type="protein sequence ID" value="RNA04725.1"/>
    <property type="molecule type" value="Genomic_DNA"/>
</dbReference>